<evidence type="ECO:0000259" key="3">
    <source>
        <dbReference type="Pfam" id="PF05567"/>
    </source>
</evidence>
<organism evidence="4 5">
    <name type="scientific">Endozoicomonas numazuensis</name>
    <dbReference type="NCBI Taxonomy" id="1137799"/>
    <lineage>
        <taxon>Bacteria</taxon>
        <taxon>Pseudomonadati</taxon>
        <taxon>Pseudomonadota</taxon>
        <taxon>Gammaproteobacteria</taxon>
        <taxon>Oceanospirillales</taxon>
        <taxon>Endozoicomonadaceae</taxon>
        <taxon>Endozoicomonas</taxon>
    </lineage>
</organism>
<dbReference type="eggNOG" id="COG3419">
    <property type="taxonomic scope" value="Bacteria"/>
</dbReference>
<evidence type="ECO:0000313" key="4">
    <source>
        <dbReference type="EMBL" id="KEQ15025.1"/>
    </source>
</evidence>
<dbReference type="OrthoDB" id="7156875at2"/>
<comment type="caution">
    <text evidence="4">The sequence shown here is derived from an EMBL/GenBank/DDBJ whole genome shotgun (WGS) entry which is preliminary data.</text>
</comment>
<proteinExistence type="predicted"/>
<reference evidence="4 5" key="1">
    <citation type="submission" date="2014-06" db="EMBL/GenBank/DDBJ databases">
        <title>Whole Genome Sequences of Three Symbiotic Endozoicomonas Bacteria.</title>
        <authorList>
            <person name="Neave M.J."/>
            <person name="Apprill A."/>
            <person name="Voolstra C.R."/>
        </authorList>
    </citation>
    <scope>NUCLEOTIDE SEQUENCE [LARGE SCALE GENOMIC DNA]</scope>
    <source>
        <strain evidence="4 5">DSM 25634</strain>
    </source>
</reference>
<evidence type="ECO:0000256" key="1">
    <source>
        <dbReference type="ARBA" id="ARBA00022723"/>
    </source>
</evidence>
<evidence type="ECO:0000256" key="2">
    <source>
        <dbReference type="ARBA" id="ARBA00022837"/>
    </source>
</evidence>
<dbReference type="InterPro" id="IPR008707">
    <property type="entry name" value="B-propeller_PilY1"/>
</dbReference>
<dbReference type="RefSeq" id="WP_034841269.1">
    <property type="nucleotide sequence ID" value="NZ_JOKH01000007.1"/>
</dbReference>
<dbReference type="GO" id="GO:0046872">
    <property type="term" value="F:metal ion binding"/>
    <property type="evidence" value="ECO:0007669"/>
    <property type="project" value="UniProtKB-KW"/>
</dbReference>
<dbReference type="Proteomes" id="UP000028073">
    <property type="component" value="Unassembled WGS sequence"/>
</dbReference>
<dbReference type="STRING" id="1137799.GZ78_24395"/>
<name>A0A081N9A2_9GAMM</name>
<dbReference type="EMBL" id="JOKH01000007">
    <property type="protein sequence ID" value="KEQ15025.1"/>
    <property type="molecule type" value="Genomic_DNA"/>
</dbReference>
<gene>
    <name evidence="4" type="ORF">GZ78_24395</name>
</gene>
<sequence length="115" mass="13179">MKYIRGEDQTGYRSRSVDYDNDGDLEVWRLGDIIHSNPIAVSKPEGYYSDSKPFNSNDTTFIEFQNHYENRRQVVYVGANGGMIHAFNAGFWNDRNQRFDLSLAAESQHPLGGEL</sequence>
<protein>
    <recommendedName>
        <fullName evidence="3">PilY1 beta-propeller domain-containing protein</fullName>
    </recommendedName>
</protein>
<accession>A0A081N9A2</accession>
<dbReference type="AlphaFoldDB" id="A0A081N9A2"/>
<feature type="domain" description="PilY1 beta-propeller" evidence="3">
    <location>
        <begin position="30"/>
        <end position="90"/>
    </location>
</feature>
<evidence type="ECO:0000313" key="5">
    <source>
        <dbReference type="Proteomes" id="UP000028073"/>
    </source>
</evidence>
<keyword evidence="2" id="KW-0106">Calcium</keyword>
<keyword evidence="5" id="KW-1185">Reference proteome</keyword>
<dbReference type="Pfam" id="PF05567">
    <property type="entry name" value="T4P_PilY1"/>
    <property type="match status" value="1"/>
</dbReference>
<keyword evidence="1" id="KW-0479">Metal-binding</keyword>